<name>A0ABV3DVW6_9ACTN</name>
<protein>
    <submittedName>
        <fullName evidence="6">TetR/AcrR family transcriptional regulator</fullName>
    </submittedName>
</protein>
<evidence type="ECO:0000259" key="5">
    <source>
        <dbReference type="PROSITE" id="PS50977"/>
    </source>
</evidence>
<dbReference type="InterPro" id="IPR036271">
    <property type="entry name" value="Tet_transcr_reg_TetR-rel_C_sf"/>
</dbReference>
<dbReference type="PROSITE" id="PS50977">
    <property type="entry name" value="HTH_TETR_2"/>
    <property type="match status" value="1"/>
</dbReference>
<dbReference type="InterPro" id="IPR001647">
    <property type="entry name" value="HTH_TetR"/>
</dbReference>
<dbReference type="RefSeq" id="WP_358364421.1">
    <property type="nucleotide sequence ID" value="NZ_JBEZFP010000210.1"/>
</dbReference>
<dbReference type="PANTHER" id="PTHR30055">
    <property type="entry name" value="HTH-TYPE TRANSCRIPTIONAL REGULATOR RUTR"/>
    <property type="match status" value="1"/>
</dbReference>
<keyword evidence="7" id="KW-1185">Reference proteome</keyword>
<dbReference type="InterPro" id="IPR009057">
    <property type="entry name" value="Homeodomain-like_sf"/>
</dbReference>
<evidence type="ECO:0000256" key="1">
    <source>
        <dbReference type="ARBA" id="ARBA00023015"/>
    </source>
</evidence>
<keyword evidence="1" id="KW-0805">Transcription regulation</keyword>
<reference evidence="6 7" key="1">
    <citation type="submission" date="2024-06" db="EMBL/GenBank/DDBJ databases">
        <title>The Natural Products Discovery Center: Release of the First 8490 Sequenced Strains for Exploring Actinobacteria Biosynthetic Diversity.</title>
        <authorList>
            <person name="Kalkreuter E."/>
            <person name="Kautsar S.A."/>
            <person name="Yang D."/>
            <person name="Bader C.D."/>
            <person name="Teijaro C.N."/>
            <person name="Fluegel L."/>
            <person name="Davis C.M."/>
            <person name="Simpson J.R."/>
            <person name="Lauterbach L."/>
            <person name="Steele A.D."/>
            <person name="Gui C."/>
            <person name="Meng S."/>
            <person name="Li G."/>
            <person name="Viehrig K."/>
            <person name="Ye F."/>
            <person name="Su P."/>
            <person name="Kiefer A.F."/>
            <person name="Nichols A."/>
            <person name="Cepeda A.J."/>
            <person name="Yan W."/>
            <person name="Fan B."/>
            <person name="Jiang Y."/>
            <person name="Adhikari A."/>
            <person name="Zheng C.-J."/>
            <person name="Schuster L."/>
            <person name="Cowan T.M."/>
            <person name="Smanski M.J."/>
            <person name="Chevrette M.G."/>
            <person name="De Carvalho L.P.S."/>
            <person name="Shen B."/>
        </authorList>
    </citation>
    <scope>NUCLEOTIDE SEQUENCE [LARGE SCALE GENOMIC DNA]</scope>
    <source>
        <strain evidence="6 7">NPDC048946</strain>
    </source>
</reference>
<sequence>MSPSNEPAVNSGRFQPPDVRRRQILTAVADLLLETGHDALTISRVADRAGVAKGTVYLYFDSKQALISALQAEVWDRMLEKPASLLDDPTVGWAERLDTLVAEWVHTELRHRQLYHVLFHELGGGAEPLGGARDLLLRLLRGGTEAGEFTVGDPDLTVDFLLHAYVGPCHHAVDPEASEERVRSGVQALFRRVVGAADVRT</sequence>
<dbReference type="PRINTS" id="PR00455">
    <property type="entry name" value="HTHTETR"/>
</dbReference>
<dbReference type="PANTHER" id="PTHR30055:SF234">
    <property type="entry name" value="HTH-TYPE TRANSCRIPTIONAL REGULATOR BETI"/>
    <property type="match status" value="1"/>
</dbReference>
<dbReference type="EMBL" id="JBEZFP010000210">
    <property type="protein sequence ID" value="MEU8139891.1"/>
    <property type="molecule type" value="Genomic_DNA"/>
</dbReference>
<comment type="caution">
    <text evidence="6">The sequence shown here is derived from an EMBL/GenBank/DDBJ whole genome shotgun (WGS) entry which is preliminary data.</text>
</comment>
<dbReference type="InterPro" id="IPR050109">
    <property type="entry name" value="HTH-type_TetR-like_transc_reg"/>
</dbReference>
<evidence type="ECO:0000256" key="3">
    <source>
        <dbReference type="ARBA" id="ARBA00023163"/>
    </source>
</evidence>
<dbReference type="Gene3D" id="1.10.357.10">
    <property type="entry name" value="Tetracycline Repressor, domain 2"/>
    <property type="match status" value="1"/>
</dbReference>
<evidence type="ECO:0000313" key="6">
    <source>
        <dbReference type="EMBL" id="MEU8139891.1"/>
    </source>
</evidence>
<dbReference type="Pfam" id="PF00440">
    <property type="entry name" value="TetR_N"/>
    <property type="match status" value="1"/>
</dbReference>
<dbReference type="Proteomes" id="UP001551482">
    <property type="component" value="Unassembled WGS sequence"/>
</dbReference>
<keyword evidence="3" id="KW-0804">Transcription</keyword>
<evidence type="ECO:0000256" key="4">
    <source>
        <dbReference type="PROSITE-ProRule" id="PRU00335"/>
    </source>
</evidence>
<gene>
    <name evidence="6" type="ORF">AB0C36_41145</name>
</gene>
<organism evidence="6 7">
    <name type="scientific">Streptodolium elevatio</name>
    <dbReference type="NCBI Taxonomy" id="3157996"/>
    <lineage>
        <taxon>Bacteria</taxon>
        <taxon>Bacillati</taxon>
        <taxon>Actinomycetota</taxon>
        <taxon>Actinomycetes</taxon>
        <taxon>Kitasatosporales</taxon>
        <taxon>Streptomycetaceae</taxon>
        <taxon>Streptodolium</taxon>
    </lineage>
</organism>
<evidence type="ECO:0000256" key="2">
    <source>
        <dbReference type="ARBA" id="ARBA00023125"/>
    </source>
</evidence>
<evidence type="ECO:0000313" key="7">
    <source>
        <dbReference type="Proteomes" id="UP001551482"/>
    </source>
</evidence>
<proteinExistence type="predicted"/>
<dbReference type="SUPFAM" id="SSF46689">
    <property type="entry name" value="Homeodomain-like"/>
    <property type="match status" value="1"/>
</dbReference>
<feature type="DNA-binding region" description="H-T-H motif" evidence="4">
    <location>
        <begin position="41"/>
        <end position="60"/>
    </location>
</feature>
<dbReference type="SUPFAM" id="SSF48498">
    <property type="entry name" value="Tetracyclin repressor-like, C-terminal domain"/>
    <property type="match status" value="1"/>
</dbReference>
<keyword evidence="2 4" id="KW-0238">DNA-binding</keyword>
<accession>A0ABV3DVW6</accession>
<feature type="domain" description="HTH tetR-type" evidence="5">
    <location>
        <begin position="18"/>
        <end position="78"/>
    </location>
</feature>